<dbReference type="PANTHER" id="PTHR37544:SF3">
    <property type="entry name" value="SPRAY"/>
    <property type="match status" value="1"/>
</dbReference>
<evidence type="ECO:0000313" key="4">
    <source>
        <dbReference type="Proteomes" id="UP000799750"/>
    </source>
</evidence>
<evidence type="ECO:0000313" key="3">
    <source>
        <dbReference type="EMBL" id="KAF2497235.1"/>
    </source>
</evidence>
<dbReference type="InterPro" id="IPR021840">
    <property type="entry name" value="DUF3433"/>
</dbReference>
<feature type="transmembrane region" description="Helical" evidence="2">
    <location>
        <begin position="275"/>
        <end position="292"/>
    </location>
</feature>
<feature type="transmembrane region" description="Helical" evidence="2">
    <location>
        <begin position="525"/>
        <end position="545"/>
    </location>
</feature>
<feature type="transmembrane region" description="Helical" evidence="2">
    <location>
        <begin position="312"/>
        <end position="342"/>
    </location>
</feature>
<keyword evidence="2" id="KW-1133">Transmembrane helix</keyword>
<dbReference type="AlphaFoldDB" id="A0A6A6QXQ5"/>
<keyword evidence="4" id="KW-1185">Reference proteome</keyword>
<organism evidence="3 4">
    <name type="scientific">Lophium mytilinum</name>
    <dbReference type="NCBI Taxonomy" id="390894"/>
    <lineage>
        <taxon>Eukaryota</taxon>
        <taxon>Fungi</taxon>
        <taxon>Dikarya</taxon>
        <taxon>Ascomycota</taxon>
        <taxon>Pezizomycotina</taxon>
        <taxon>Dothideomycetes</taxon>
        <taxon>Pleosporomycetidae</taxon>
        <taxon>Mytilinidiales</taxon>
        <taxon>Mytilinidiaceae</taxon>
        <taxon>Lophium</taxon>
    </lineage>
</organism>
<feature type="transmembrane region" description="Helical" evidence="2">
    <location>
        <begin position="433"/>
        <end position="452"/>
    </location>
</feature>
<feature type="transmembrane region" description="Helical" evidence="2">
    <location>
        <begin position="165"/>
        <end position="187"/>
    </location>
</feature>
<gene>
    <name evidence="3" type="ORF">BU16DRAFT_617246</name>
</gene>
<evidence type="ECO:0000256" key="1">
    <source>
        <dbReference type="SAM" id="MobiDB-lite"/>
    </source>
</evidence>
<feature type="transmembrane region" description="Helical" evidence="2">
    <location>
        <begin position="207"/>
        <end position="225"/>
    </location>
</feature>
<keyword evidence="2" id="KW-0472">Membrane</keyword>
<feature type="region of interest" description="Disordered" evidence="1">
    <location>
        <begin position="1"/>
        <end position="27"/>
    </location>
</feature>
<proteinExistence type="predicted"/>
<feature type="transmembrane region" description="Helical" evidence="2">
    <location>
        <begin position="577"/>
        <end position="600"/>
    </location>
</feature>
<dbReference type="EMBL" id="MU004187">
    <property type="protein sequence ID" value="KAF2497235.1"/>
    <property type="molecule type" value="Genomic_DNA"/>
</dbReference>
<accession>A0A6A6QXQ5</accession>
<feature type="transmembrane region" description="Helical" evidence="2">
    <location>
        <begin position="459"/>
        <end position="479"/>
    </location>
</feature>
<protein>
    <submittedName>
        <fullName evidence="3">Uncharacterized protein</fullName>
    </submittedName>
</protein>
<dbReference type="Proteomes" id="UP000799750">
    <property type="component" value="Unassembled WGS sequence"/>
</dbReference>
<keyword evidence="2" id="KW-0812">Transmembrane</keyword>
<reference evidence="3" key="1">
    <citation type="journal article" date="2020" name="Stud. Mycol.">
        <title>101 Dothideomycetes genomes: a test case for predicting lifestyles and emergence of pathogens.</title>
        <authorList>
            <person name="Haridas S."/>
            <person name="Albert R."/>
            <person name="Binder M."/>
            <person name="Bloem J."/>
            <person name="Labutti K."/>
            <person name="Salamov A."/>
            <person name="Andreopoulos B."/>
            <person name="Baker S."/>
            <person name="Barry K."/>
            <person name="Bills G."/>
            <person name="Bluhm B."/>
            <person name="Cannon C."/>
            <person name="Castanera R."/>
            <person name="Culley D."/>
            <person name="Daum C."/>
            <person name="Ezra D."/>
            <person name="Gonzalez J."/>
            <person name="Henrissat B."/>
            <person name="Kuo A."/>
            <person name="Liang C."/>
            <person name="Lipzen A."/>
            <person name="Lutzoni F."/>
            <person name="Magnuson J."/>
            <person name="Mondo S."/>
            <person name="Nolan M."/>
            <person name="Ohm R."/>
            <person name="Pangilinan J."/>
            <person name="Park H.-J."/>
            <person name="Ramirez L."/>
            <person name="Alfaro M."/>
            <person name="Sun H."/>
            <person name="Tritt A."/>
            <person name="Yoshinaga Y."/>
            <person name="Zwiers L.-H."/>
            <person name="Turgeon B."/>
            <person name="Goodwin S."/>
            <person name="Spatafora J."/>
            <person name="Crous P."/>
            <person name="Grigoriev I."/>
        </authorList>
    </citation>
    <scope>NUCLEOTIDE SEQUENCE</scope>
    <source>
        <strain evidence="3">CBS 269.34</strain>
    </source>
</reference>
<evidence type="ECO:0000256" key="2">
    <source>
        <dbReference type="SAM" id="Phobius"/>
    </source>
</evidence>
<feature type="compositionally biased region" description="Basic and acidic residues" evidence="1">
    <location>
        <begin position="14"/>
        <end position="27"/>
    </location>
</feature>
<sequence>MREELQGDQPSRLARQEAKGKGFDEREYSVILSPDKNGSFNTANGNSSQPWDQLVVEAEDHFTPPIRLITRILNLRMESFPEVEGPYELEATESYGTNADLYAGSHPLLHASQAAEDPRLSTDGVFNIAEIDQIYSCQGTTGNTSYYFPEDLDKPSWKPLVLRKAYLSVLILLSIGMAASQEILLQWSQSKGRLIQFHSPQNISHGVYFSWRYLPTIITVLFGIAHQILDTQVKRLDPFFRLAQPQGAPALQSLVVDTSNFFTWIRPPWPASRRVILSTISMVLTVAVLPTVQAASLDVKEVANDKEPPSHYIVFVSVIWSRVITVLLCLNALCCLLLLLALRCKSGLLHDPKGIVALAAMCTRSHILLNFEGLDGNSSDHEITERIRNRMFVLYKSSLWEGEFRTQTEDGPEASEGYRKMEPYPVTLSKTEFAFVLGVPAFLLALVPCLVFTEAHWLIIRLPFLLVGFAVLVKLLWGILDTRLRLVEPYYRLILGSASARTLGLDYSGTFLYTLPIRAFLNKHYLLSLVGSGTILLDVLAVSLASCAIRGSSFFHRTGEAPENSILKGNAETFKSFWVSFMLSMVILVLLCVTTISAFWKRRKIVLPRKPGSLAFIILNCHQAQWLVSLVDTETWSTKQIIEFLEHSGKTFGLGWYAGRDGKIYCGIDEEPLVGRWSVNSSLANEPEVWKEA</sequence>
<dbReference type="PANTHER" id="PTHR37544">
    <property type="entry name" value="SPRAY-RELATED"/>
    <property type="match status" value="1"/>
</dbReference>
<dbReference type="OrthoDB" id="3248909at2759"/>
<dbReference type="Pfam" id="PF11915">
    <property type="entry name" value="DUF3433"/>
    <property type="match status" value="2"/>
</dbReference>
<name>A0A6A6QXQ5_9PEZI</name>